<keyword evidence="3" id="KW-1185">Reference proteome</keyword>
<gene>
    <name evidence="2" type="ORF">GCM10007216_35120</name>
</gene>
<organism evidence="2 3">
    <name type="scientific">Thalassobacillus devorans</name>
    <dbReference type="NCBI Taxonomy" id="279813"/>
    <lineage>
        <taxon>Bacteria</taxon>
        <taxon>Bacillati</taxon>
        <taxon>Bacillota</taxon>
        <taxon>Bacilli</taxon>
        <taxon>Bacillales</taxon>
        <taxon>Bacillaceae</taxon>
        <taxon>Thalassobacillus</taxon>
    </lineage>
</organism>
<accession>A0ABQ1PR24</accession>
<protein>
    <submittedName>
        <fullName evidence="2">Uncharacterized protein</fullName>
    </submittedName>
</protein>
<proteinExistence type="predicted"/>
<feature type="transmembrane region" description="Helical" evidence="1">
    <location>
        <begin position="42"/>
        <end position="65"/>
    </location>
</feature>
<evidence type="ECO:0000256" key="1">
    <source>
        <dbReference type="SAM" id="Phobius"/>
    </source>
</evidence>
<feature type="transmembrane region" description="Helical" evidence="1">
    <location>
        <begin position="16"/>
        <end position="35"/>
    </location>
</feature>
<keyword evidence="1" id="KW-0812">Transmembrane</keyword>
<evidence type="ECO:0000313" key="3">
    <source>
        <dbReference type="Proteomes" id="UP000619534"/>
    </source>
</evidence>
<evidence type="ECO:0000313" key="2">
    <source>
        <dbReference type="EMBL" id="GGD01364.1"/>
    </source>
</evidence>
<keyword evidence="1" id="KW-1133">Transmembrane helix</keyword>
<keyword evidence="1" id="KW-0472">Membrane</keyword>
<reference evidence="3" key="1">
    <citation type="journal article" date="2019" name="Int. J. Syst. Evol. Microbiol.">
        <title>The Global Catalogue of Microorganisms (GCM) 10K type strain sequencing project: providing services to taxonomists for standard genome sequencing and annotation.</title>
        <authorList>
            <consortium name="The Broad Institute Genomics Platform"/>
            <consortium name="The Broad Institute Genome Sequencing Center for Infectious Disease"/>
            <person name="Wu L."/>
            <person name="Ma J."/>
        </authorList>
    </citation>
    <scope>NUCLEOTIDE SEQUENCE [LARGE SCALE GENOMIC DNA]</scope>
    <source>
        <strain evidence="3">CCM 7282</strain>
    </source>
</reference>
<dbReference type="RefSeq" id="WP_062438983.1">
    <property type="nucleotide sequence ID" value="NZ_BMCJ01000007.1"/>
</dbReference>
<dbReference type="Proteomes" id="UP000619534">
    <property type="component" value="Unassembled WGS sequence"/>
</dbReference>
<name>A0ABQ1PR24_9BACI</name>
<sequence length="69" mass="7924">MLDIHWYDWVTPSSPGAALFFGLIFTLAAAVMMRWHMKSWKLFFVAIGVGTFISLVMVGSLRWIFGFYS</sequence>
<dbReference type="EMBL" id="BMCJ01000007">
    <property type="protein sequence ID" value="GGD01364.1"/>
    <property type="molecule type" value="Genomic_DNA"/>
</dbReference>
<comment type="caution">
    <text evidence="2">The sequence shown here is derived from an EMBL/GenBank/DDBJ whole genome shotgun (WGS) entry which is preliminary data.</text>
</comment>